<evidence type="ECO:0000256" key="3">
    <source>
        <dbReference type="ARBA" id="ARBA00023015"/>
    </source>
</evidence>
<dbReference type="AlphaFoldDB" id="A0AAC9MYJ6"/>
<comment type="subunit">
    <text evidence="2">Interacts transiently with the RNA polymerase catalytic core formed by RpoA, RpoB, RpoC and RpoZ (2 alpha, 1 beta, 1 beta' and 1 omega subunit) to form the RNA polymerase holoenzyme that can initiate transcription.</text>
</comment>
<dbReference type="InterPro" id="IPR014284">
    <property type="entry name" value="RNA_pol_sigma-70_dom"/>
</dbReference>
<dbReference type="CDD" id="cd06171">
    <property type="entry name" value="Sigma70_r4"/>
    <property type="match status" value="1"/>
</dbReference>
<dbReference type="SUPFAM" id="SSF88946">
    <property type="entry name" value="Sigma2 domain of RNA polymerase sigma factors"/>
    <property type="match status" value="1"/>
</dbReference>
<evidence type="ECO:0000256" key="5">
    <source>
        <dbReference type="ARBA" id="ARBA00023125"/>
    </source>
</evidence>
<dbReference type="SUPFAM" id="SSF88659">
    <property type="entry name" value="Sigma3 and sigma4 domains of RNA polymerase sigma factors"/>
    <property type="match status" value="1"/>
</dbReference>
<dbReference type="EMBL" id="CP014859">
    <property type="protein sequence ID" value="AOS64423.1"/>
    <property type="molecule type" value="Genomic_DNA"/>
</dbReference>
<keyword evidence="6 7" id="KW-0804">Transcription</keyword>
<dbReference type="PANTHER" id="PTHR43133:SF65">
    <property type="entry name" value="ECF RNA POLYMERASE SIGMA FACTOR SIGG"/>
    <property type="match status" value="1"/>
</dbReference>
<dbReference type="PROSITE" id="PS01063">
    <property type="entry name" value="SIGMA70_ECF"/>
    <property type="match status" value="1"/>
</dbReference>
<dbReference type="InterPro" id="IPR039425">
    <property type="entry name" value="RNA_pol_sigma-70-like"/>
</dbReference>
<dbReference type="Gene3D" id="1.10.10.10">
    <property type="entry name" value="Winged helix-like DNA-binding domain superfamily/Winged helix DNA-binding domain"/>
    <property type="match status" value="1"/>
</dbReference>
<evidence type="ECO:0000313" key="12">
    <source>
        <dbReference type="Proteomes" id="UP000095210"/>
    </source>
</evidence>
<dbReference type="NCBIfam" id="NF006089">
    <property type="entry name" value="PRK08241.1"/>
    <property type="match status" value="1"/>
</dbReference>
<dbReference type="Pfam" id="PF12680">
    <property type="entry name" value="SnoaL_2"/>
    <property type="match status" value="1"/>
</dbReference>
<evidence type="ECO:0000259" key="10">
    <source>
        <dbReference type="Pfam" id="PF12680"/>
    </source>
</evidence>
<protein>
    <recommendedName>
        <fullName evidence="7">RNA polymerase sigma factor</fullName>
    </recommendedName>
</protein>
<dbReference type="Proteomes" id="UP000095210">
    <property type="component" value="Chromosome"/>
</dbReference>
<dbReference type="Gene3D" id="3.10.450.50">
    <property type="match status" value="1"/>
</dbReference>
<feature type="domain" description="RNA polymerase sigma-70 region 2" evidence="8">
    <location>
        <begin position="21"/>
        <end position="88"/>
    </location>
</feature>
<dbReference type="InterPro" id="IPR037401">
    <property type="entry name" value="SnoaL-like"/>
</dbReference>
<dbReference type="GO" id="GO:0006950">
    <property type="term" value="P:response to stress"/>
    <property type="evidence" value="ECO:0007669"/>
    <property type="project" value="UniProtKB-ARBA"/>
</dbReference>
<evidence type="ECO:0000259" key="8">
    <source>
        <dbReference type="Pfam" id="PF04542"/>
    </source>
</evidence>
<dbReference type="Pfam" id="PF04542">
    <property type="entry name" value="Sigma70_r2"/>
    <property type="match status" value="1"/>
</dbReference>
<reference evidence="12" key="1">
    <citation type="submission" date="2016-03" db="EMBL/GenBank/DDBJ databases">
        <title>Complete genome sequence of the type strain Actinoalloteichus hymeniacidonis DSM 45092.</title>
        <authorList>
            <person name="Schaffert L."/>
            <person name="Albersmeier A."/>
            <person name="Winkler A."/>
            <person name="Kalinowski J."/>
            <person name="Zotchev S."/>
            <person name="Ruckert C."/>
        </authorList>
    </citation>
    <scope>NUCLEOTIDE SEQUENCE [LARGE SCALE GENOMIC DNA]</scope>
    <source>
        <strain evidence="12">HPA177(T) (DSM 45092(T))</strain>
    </source>
</reference>
<dbReference type="InterPro" id="IPR036388">
    <property type="entry name" value="WH-like_DNA-bd_sf"/>
</dbReference>
<name>A0AAC9MYJ6_9PSEU</name>
<accession>A0AAC9MYJ6</accession>
<dbReference type="InterPro" id="IPR032710">
    <property type="entry name" value="NTF2-like_dom_sf"/>
</dbReference>
<keyword evidence="5 7" id="KW-0238">DNA-binding</keyword>
<proteinExistence type="inferred from homology"/>
<dbReference type="InterPro" id="IPR013325">
    <property type="entry name" value="RNA_pol_sigma_r2"/>
</dbReference>
<dbReference type="GO" id="GO:0016987">
    <property type="term" value="F:sigma factor activity"/>
    <property type="evidence" value="ECO:0007669"/>
    <property type="project" value="UniProtKB-KW"/>
</dbReference>
<dbReference type="SUPFAM" id="SSF54427">
    <property type="entry name" value="NTF2-like"/>
    <property type="match status" value="1"/>
</dbReference>
<evidence type="ECO:0000256" key="1">
    <source>
        <dbReference type="ARBA" id="ARBA00010641"/>
    </source>
</evidence>
<sequence length="341" mass="37981">MTIQLEDPACDHPEPDLLSRIEPYRRELLAHCYRMLGSVHDAEDIVQETYLRAWRAQDGFEGRSSLRTWLYRIATRVCLTALEQRNRRPLPVGLDNRPADPAETLISSPEVPWLEPIPDAASVEYADPAAIVGARADIRLAFVAALQFLPPRQRAVLLLRDVLCWRAAEAADLLECTVAAVNSSLQRARARLAALDLHAEAELVLSDEDQRAVLDRYIAAFEAKDVPAIVDLLTAEVVWEMPPFAAWYRGPEDVARHLSLRCPGGPGEFRLLLTRANGSPSVALYRWDPAVGRHRPFALQALTIAATGIDHVVTFFDLRLFDVFGLPAEPPTSAETEPYPV</sequence>
<dbReference type="Gene3D" id="1.10.1740.10">
    <property type="match status" value="1"/>
</dbReference>
<dbReference type="NCBIfam" id="TIGR02937">
    <property type="entry name" value="sigma70-ECF"/>
    <property type="match status" value="1"/>
</dbReference>
<evidence type="ECO:0000256" key="4">
    <source>
        <dbReference type="ARBA" id="ARBA00023082"/>
    </source>
</evidence>
<dbReference type="PANTHER" id="PTHR43133">
    <property type="entry name" value="RNA POLYMERASE ECF-TYPE SIGMA FACTO"/>
    <property type="match status" value="1"/>
</dbReference>
<evidence type="ECO:0000313" key="11">
    <source>
        <dbReference type="EMBL" id="AOS64423.1"/>
    </source>
</evidence>
<dbReference type="InterPro" id="IPR014305">
    <property type="entry name" value="RNA_pol_sigma-G_actinobac"/>
</dbReference>
<dbReference type="GO" id="GO:0006352">
    <property type="term" value="P:DNA-templated transcription initiation"/>
    <property type="evidence" value="ECO:0007669"/>
    <property type="project" value="InterPro"/>
</dbReference>
<feature type="domain" description="RNA polymerase sigma factor 70 region 4 type 2" evidence="9">
    <location>
        <begin position="140"/>
        <end position="192"/>
    </location>
</feature>
<dbReference type="InterPro" id="IPR013249">
    <property type="entry name" value="RNA_pol_sigma70_r4_t2"/>
</dbReference>
<comment type="similarity">
    <text evidence="1 7">Belongs to the sigma-70 factor family. ECF subfamily.</text>
</comment>
<dbReference type="GO" id="GO:0003677">
    <property type="term" value="F:DNA binding"/>
    <property type="evidence" value="ECO:0007669"/>
    <property type="project" value="UniProtKB-KW"/>
</dbReference>
<organism evidence="11 12">
    <name type="scientific">Actinoalloteichus hymeniacidonis</name>
    <dbReference type="NCBI Taxonomy" id="340345"/>
    <lineage>
        <taxon>Bacteria</taxon>
        <taxon>Bacillati</taxon>
        <taxon>Actinomycetota</taxon>
        <taxon>Actinomycetes</taxon>
        <taxon>Pseudonocardiales</taxon>
        <taxon>Pseudonocardiaceae</taxon>
        <taxon>Actinoalloteichus</taxon>
    </lineage>
</organism>
<evidence type="ECO:0000256" key="2">
    <source>
        <dbReference type="ARBA" id="ARBA00011344"/>
    </source>
</evidence>
<feature type="domain" description="SnoaL-like" evidence="10">
    <location>
        <begin position="215"/>
        <end position="297"/>
    </location>
</feature>
<dbReference type="InterPro" id="IPR000838">
    <property type="entry name" value="RNA_pol_sigma70_ECF_CS"/>
</dbReference>
<dbReference type="InterPro" id="IPR007627">
    <property type="entry name" value="RNA_pol_sigma70_r2"/>
</dbReference>
<dbReference type="Pfam" id="PF08281">
    <property type="entry name" value="Sigma70_r4_2"/>
    <property type="match status" value="1"/>
</dbReference>
<evidence type="ECO:0000256" key="6">
    <source>
        <dbReference type="ARBA" id="ARBA00023163"/>
    </source>
</evidence>
<evidence type="ECO:0000259" key="9">
    <source>
        <dbReference type="Pfam" id="PF08281"/>
    </source>
</evidence>
<dbReference type="RefSeq" id="WP_084643212.1">
    <property type="nucleotide sequence ID" value="NZ_CP014859.1"/>
</dbReference>
<dbReference type="KEGG" id="ahm:TL08_18130"/>
<gene>
    <name evidence="11" type="ORF">TL08_18130</name>
</gene>
<evidence type="ECO:0000256" key="7">
    <source>
        <dbReference type="RuleBase" id="RU000716"/>
    </source>
</evidence>
<keyword evidence="12" id="KW-1185">Reference proteome</keyword>
<keyword evidence="3 7" id="KW-0805">Transcription regulation</keyword>
<dbReference type="NCBIfam" id="TIGR02960">
    <property type="entry name" value="SigX5"/>
    <property type="match status" value="1"/>
</dbReference>
<dbReference type="InterPro" id="IPR013324">
    <property type="entry name" value="RNA_pol_sigma_r3/r4-like"/>
</dbReference>
<keyword evidence="4 7" id="KW-0731">Sigma factor</keyword>